<reference evidence="1 2" key="1">
    <citation type="submission" date="2018-03" db="EMBL/GenBank/DDBJ databases">
        <title>Neisseria weixii sp. nov., isolated from the intestinal contents of Tibetan Plateau pika (Ochotona curzoniae) in Yushu, Qinghai Province, China.</title>
        <authorList>
            <person name="Gui Z."/>
        </authorList>
    </citation>
    <scope>NUCLEOTIDE SEQUENCE [LARGE SCALE GENOMIC DNA]</scope>
    <source>
        <strain evidence="1 2">ATCC 51483</strain>
    </source>
</reference>
<proteinExistence type="predicted"/>
<evidence type="ECO:0000313" key="2">
    <source>
        <dbReference type="Proteomes" id="UP000241868"/>
    </source>
</evidence>
<evidence type="ECO:0000313" key="1">
    <source>
        <dbReference type="EMBL" id="PSJ79687.1"/>
    </source>
</evidence>
<dbReference type="AlphaFoldDB" id="A0A2P7TYA2"/>
<sequence length="85" mass="9542">MVNPTTLPVQSASLANASDGLDSEKPILHHKISSNLGRILISSASHIFEQKSADTKQKTQQGRAPCAYFQRSKHVFMPKRYRMMK</sequence>
<keyword evidence="2" id="KW-1185">Reference proteome</keyword>
<accession>A0A2P7TYA2</accession>
<dbReference type="Proteomes" id="UP000241868">
    <property type="component" value="Unassembled WGS sequence"/>
</dbReference>
<name>A0A2P7TYA2_9NEIS</name>
<dbReference type="EMBL" id="PXYY01000081">
    <property type="protein sequence ID" value="PSJ79687.1"/>
    <property type="molecule type" value="Genomic_DNA"/>
</dbReference>
<dbReference type="RefSeq" id="WP_106742605.1">
    <property type="nucleotide sequence ID" value="NZ_PXYY01000081.1"/>
</dbReference>
<organism evidence="1 2">
    <name type="scientific">Neisseria iguanae</name>
    <dbReference type="NCBI Taxonomy" id="90242"/>
    <lineage>
        <taxon>Bacteria</taxon>
        <taxon>Pseudomonadati</taxon>
        <taxon>Pseudomonadota</taxon>
        <taxon>Betaproteobacteria</taxon>
        <taxon>Neisseriales</taxon>
        <taxon>Neisseriaceae</taxon>
        <taxon>Neisseria</taxon>
    </lineage>
</organism>
<protein>
    <submittedName>
        <fullName evidence="1">Uncharacterized protein</fullName>
    </submittedName>
</protein>
<comment type="caution">
    <text evidence="1">The sequence shown here is derived from an EMBL/GenBank/DDBJ whole genome shotgun (WGS) entry which is preliminary data.</text>
</comment>
<gene>
    <name evidence="1" type="ORF">C7N83_10715</name>
</gene>